<feature type="transmembrane region" description="Helical" evidence="1">
    <location>
        <begin position="153"/>
        <end position="171"/>
    </location>
</feature>
<reference evidence="2 3" key="1">
    <citation type="journal article" date="2019" name="Int. J. Syst. Evol. Microbiol.">
        <title>The Global Catalogue of Microorganisms (GCM) 10K type strain sequencing project: providing services to taxonomists for standard genome sequencing and annotation.</title>
        <authorList>
            <consortium name="The Broad Institute Genomics Platform"/>
            <consortium name="The Broad Institute Genome Sequencing Center for Infectious Disease"/>
            <person name="Wu L."/>
            <person name="Ma J."/>
        </authorList>
    </citation>
    <scope>NUCLEOTIDE SEQUENCE [LARGE SCALE GENOMIC DNA]</scope>
    <source>
        <strain evidence="2 3">JCM 15572</strain>
    </source>
</reference>
<feature type="transmembrane region" description="Helical" evidence="1">
    <location>
        <begin position="30"/>
        <end position="47"/>
    </location>
</feature>
<protein>
    <submittedName>
        <fullName evidence="2">Uncharacterized protein</fullName>
    </submittedName>
</protein>
<feature type="transmembrane region" description="Helical" evidence="1">
    <location>
        <begin position="68"/>
        <end position="94"/>
    </location>
</feature>
<feature type="transmembrane region" description="Helical" evidence="1">
    <location>
        <begin position="191"/>
        <end position="210"/>
    </location>
</feature>
<organism evidence="2 3">
    <name type="scientific">Kribbella hippodromi</name>
    <dbReference type="NCBI Taxonomy" id="434347"/>
    <lineage>
        <taxon>Bacteria</taxon>
        <taxon>Bacillati</taxon>
        <taxon>Actinomycetota</taxon>
        <taxon>Actinomycetes</taxon>
        <taxon>Propionibacteriales</taxon>
        <taxon>Kribbellaceae</taxon>
        <taxon>Kribbella</taxon>
    </lineage>
</organism>
<dbReference type="Proteomes" id="UP001501705">
    <property type="component" value="Unassembled WGS sequence"/>
</dbReference>
<feature type="transmembrane region" description="Helical" evidence="1">
    <location>
        <begin position="250"/>
        <end position="267"/>
    </location>
</feature>
<evidence type="ECO:0000313" key="2">
    <source>
        <dbReference type="EMBL" id="GAA1580557.1"/>
    </source>
</evidence>
<evidence type="ECO:0000313" key="3">
    <source>
        <dbReference type="Proteomes" id="UP001501705"/>
    </source>
</evidence>
<keyword evidence="1" id="KW-0472">Membrane</keyword>
<name>A0ABN2DM97_9ACTN</name>
<proteinExistence type="predicted"/>
<feature type="transmembrane region" description="Helical" evidence="1">
    <location>
        <begin position="114"/>
        <end position="133"/>
    </location>
</feature>
<keyword evidence="1" id="KW-1133">Transmembrane helix</keyword>
<dbReference type="EMBL" id="BAAAPH010000013">
    <property type="protein sequence ID" value="GAA1580557.1"/>
    <property type="molecule type" value="Genomic_DNA"/>
</dbReference>
<sequence length="306" mass="33513">MLAVAKGTLPFDWPEAASRTPVGQLVNADLGLLEVLLLAALVYWLTRRRPTLNLADRAPERTLALRETVILLVYGAGGLIVGFVLARTFGWHPFGLHLAGSLYGTHAHVSATEAIVWAAYNLVVYAVLPLLYFRRRYSSEALNLKSSNRRADAVLILVVLTIEALVQIAALDPAIFELSGRQLALGMPLTFVLYLAGAVLPAMIFIYAILVPRFLRLTGSTATTVILGGLTYTALHIWDAWTLFNTPGNAALSLAFLVLTYFAPGMFKTVLTVRTGNAWVHVWAYHALVPHTLVDTPNTVHIFRIT</sequence>
<accession>A0ABN2DM97</accession>
<keyword evidence="3" id="KW-1185">Reference proteome</keyword>
<comment type="caution">
    <text evidence="2">The sequence shown here is derived from an EMBL/GenBank/DDBJ whole genome shotgun (WGS) entry which is preliminary data.</text>
</comment>
<evidence type="ECO:0000256" key="1">
    <source>
        <dbReference type="SAM" id="Phobius"/>
    </source>
</evidence>
<keyword evidence="1" id="KW-0812">Transmembrane</keyword>
<gene>
    <name evidence="2" type="ORF">GCM10009804_41430</name>
</gene>
<feature type="transmembrane region" description="Helical" evidence="1">
    <location>
        <begin position="217"/>
        <end position="238"/>
    </location>
</feature>